<dbReference type="InterPro" id="IPR001567">
    <property type="entry name" value="Pept_M3A_M3B_dom"/>
</dbReference>
<dbReference type="GO" id="GO:0006518">
    <property type="term" value="P:peptide metabolic process"/>
    <property type="evidence" value="ECO:0007669"/>
    <property type="project" value="TreeGrafter"/>
</dbReference>
<gene>
    <name evidence="9" type="primary">pepF</name>
    <name evidence="9" type="ORF">FPL22_08225</name>
</gene>
<keyword evidence="3 6" id="KW-0378">Hydrolase</keyword>
<feature type="domain" description="Peptidase M3A/M3B catalytic" evidence="7">
    <location>
        <begin position="213"/>
        <end position="594"/>
    </location>
</feature>
<comment type="caution">
    <text evidence="9">The sequence shown here is derived from an EMBL/GenBank/DDBJ whole genome shotgun (WGS) entry which is preliminary data.</text>
</comment>
<dbReference type="EMBL" id="VMBG01000001">
    <property type="protein sequence ID" value="TSJ79265.1"/>
    <property type="molecule type" value="Genomic_DNA"/>
</dbReference>
<dbReference type="InterPro" id="IPR045090">
    <property type="entry name" value="Pept_M3A_M3B"/>
</dbReference>
<dbReference type="Gene3D" id="1.10.287.830">
    <property type="entry name" value="putative peptidase helix hairpin domain like"/>
    <property type="match status" value="1"/>
</dbReference>
<comment type="cofactor">
    <cofactor evidence="6">
        <name>Zn(2+)</name>
        <dbReference type="ChEBI" id="CHEBI:29105"/>
    </cofactor>
    <text evidence="6">Binds 1 zinc ion.</text>
</comment>
<accession>A0A556QRJ7</accession>
<dbReference type="NCBIfam" id="TIGR00181">
    <property type="entry name" value="pepF"/>
    <property type="match status" value="1"/>
</dbReference>
<dbReference type="PANTHER" id="PTHR11804">
    <property type="entry name" value="PROTEASE M3 THIMET OLIGOPEPTIDASE-RELATED"/>
    <property type="match status" value="1"/>
</dbReference>
<evidence type="ECO:0000259" key="7">
    <source>
        <dbReference type="Pfam" id="PF01432"/>
    </source>
</evidence>
<dbReference type="InterPro" id="IPR004438">
    <property type="entry name" value="Peptidase_M3B"/>
</dbReference>
<organism evidence="9 10">
    <name type="scientific">Rariglobus hedericola</name>
    <dbReference type="NCBI Taxonomy" id="2597822"/>
    <lineage>
        <taxon>Bacteria</taxon>
        <taxon>Pseudomonadati</taxon>
        <taxon>Verrucomicrobiota</taxon>
        <taxon>Opitutia</taxon>
        <taxon>Opitutales</taxon>
        <taxon>Opitutaceae</taxon>
        <taxon>Rariglobus</taxon>
    </lineage>
</organism>
<dbReference type="InterPro" id="IPR013647">
    <property type="entry name" value="OligopepF_N_dom"/>
</dbReference>
<evidence type="ECO:0000256" key="1">
    <source>
        <dbReference type="ARBA" id="ARBA00022670"/>
    </source>
</evidence>
<reference evidence="9 10" key="1">
    <citation type="submission" date="2019-07" db="EMBL/GenBank/DDBJ databases">
        <title>Description of 53C-WASEF.</title>
        <authorList>
            <person name="Pitt A."/>
            <person name="Hahn M.W."/>
        </authorList>
    </citation>
    <scope>NUCLEOTIDE SEQUENCE [LARGE SCALE GENOMIC DNA]</scope>
    <source>
        <strain evidence="9 10">53C-WASEF</strain>
    </source>
</reference>
<dbReference type="Proteomes" id="UP000315648">
    <property type="component" value="Unassembled WGS sequence"/>
</dbReference>
<dbReference type="Gene3D" id="1.10.1370.20">
    <property type="entry name" value="Oligoendopeptidase f, C-terminal domain"/>
    <property type="match status" value="1"/>
</dbReference>
<evidence type="ECO:0000256" key="3">
    <source>
        <dbReference type="ARBA" id="ARBA00022801"/>
    </source>
</evidence>
<proteinExistence type="inferred from homology"/>
<keyword evidence="4 6" id="KW-0862">Zinc</keyword>
<keyword evidence="5 6" id="KW-0482">Metalloprotease</keyword>
<dbReference type="AlphaFoldDB" id="A0A556QRJ7"/>
<comment type="similarity">
    <text evidence="6">Belongs to the peptidase M3B family.</text>
</comment>
<evidence type="ECO:0000256" key="6">
    <source>
        <dbReference type="RuleBase" id="RU368091"/>
    </source>
</evidence>
<dbReference type="Pfam" id="PF01432">
    <property type="entry name" value="Peptidase_M3"/>
    <property type="match status" value="1"/>
</dbReference>
<keyword evidence="1 6" id="KW-0645">Protease</keyword>
<dbReference type="OrthoDB" id="9766487at2"/>
<protein>
    <recommendedName>
        <fullName evidence="6">Oligopeptidase F</fullName>
        <ecNumber evidence="6">3.4.24.-</ecNumber>
    </recommendedName>
</protein>
<dbReference type="RefSeq" id="WP_144229634.1">
    <property type="nucleotide sequence ID" value="NZ_CBCRVV010000020.1"/>
</dbReference>
<dbReference type="EC" id="3.4.24.-" evidence="6"/>
<evidence type="ECO:0000256" key="5">
    <source>
        <dbReference type="ARBA" id="ARBA00023049"/>
    </source>
</evidence>
<dbReference type="Gene3D" id="1.20.140.70">
    <property type="entry name" value="Oligopeptidase f, N-terminal domain"/>
    <property type="match status" value="1"/>
</dbReference>
<evidence type="ECO:0000313" key="10">
    <source>
        <dbReference type="Proteomes" id="UP000315648"/>
    </source>
</evidence>
<dbReference type="Pfam" id="PF08439">
    <property type="entry name" value="Peptidase_M3_N"/>
    <property type="match status" value="1"/>
</dbReference>
<keyword evidence="2 6" id="KW-0479">Metal-binding</keyword>
<dbReference type="CDD" id="cd09608">
    <property type="entry name" value="M3B_PepF"/>
    <property type="match status" value="1"/>
</dbReference>
<dbReference type="GO" id="GO:0046872">
    <property type="term" value="F:metal ion binding"/>
    <property type="evidence" value="ECO:0007669"/>
    <property type="project" value="UniProtKB-UniRule"/>
</dbReference>
<sequence length="614" mass="69799">MTHALADTKPTTRNRAEIAAGYKWDFAPIYADWTAWEQGMKDMEAKMEAFAALKGTLKDGAAAILHAYRLYDEIGIIQYRVFRYPQLQRDTDTRNQEIAGRLQRVQSLFAKFGTATAWFNPELLAIPEPTMRGWLDTTPDLAPYRFPILDAYRQQQHVLDEKGEKLLSYATRFNETPRSVYSELSTSDIKFPTITLSDGKEVTLTPGAYQSILATNYNQADRAKAFEAYLKTYEATKNTYAAIYRGILERGWFMSQARDYPTTLARALDGNAIPVEVYTTLVDTVRAGTMPLQRYFKLRQKILGLKTYHLYDGQIPLVKDDTVWPYQPARDIVRASVAPLGAEYQAKLSELLDGNRLDVYENEGKRSGAYSAGVYGVGPYVLMNYNDTQDAVFTFAHEMGHAMHTRLSEENQPFVTADYTIFVAEVASTINERLLLEKLLAESKDPKERFLLLQHAIDSIVGTFYTQVLFADFEYRAHTLAEKGEPLTADVFSELYGSLLKSYYGEAVSLDELYRYTWTRIPHFYNSPYYVYQYATCFASSAQLYKTMNTGTTGERAAATDRYLTLLKSGGNDHPMEQLRKAGVDLSKRETVQAVIDQMDELVTRLEAEAEKIK</sequence>
<feature type="domain" description="Oligopeptidase F N-terminal" evidence="8">
    <location>
        <begin position="122"/>
        <end position="191"/>
    </location>
</feature>
<evidence type="ECO:0000256" key="2">
    <source>
        <dbReference type="ARBA" id="ARBA00022723"/>
    </source>
</evidence>
<evidence type="ECO:0000313" key="9">
    <source>
        <dbReference type="EMBL" id="TSJ79265.1"/>
    </source>
</evidence>
<name>A0A556QRJ7_9BACT</name>
<dbReference type="GO" id="GO:0004222">
    <property type="term" value="F:metalloendopeptidase activity"/>
    <property type="evidence" value="ECO:0007669"/>
    <property type="project" value="UniProtKB-UniRule"/>
</dbReference>
<dbReference type="GO" id="GO:0006508">
    <property type="term" value="P:proteolysis"/>
    <property type="evidence" value="ECO:0007669"/>
    <property type="project" value="UniProtKB-KW"/>
</dbReference>
<comment type="function">
    <text evidence="6">Has oligopeptidase activity and degrades a variety of small bioactive peptides.</text>
</comment>
<keyword evidence="10" id="KW-1185">Reference proteome</keyword>
<dbReference type="PANTHER" id="PTHR11804:SF84">
    <property type="entry name" value="SACCHAROLYSIN"/>
    <property type="match status" value="1"/>
</dbReference>
<evidence type="ECO:0000259" key="8">
    <source>
        <dbReference type="Pfam" id="PF08439"/>
    </source>
</evidence>
<dbReference type="InterPro" id="IPR042088">
    <property type="entry name" value="OligoPept_F_C"/>
</dbReference>
<evidence type="ECO:0000256" key="4">
    <source>
        <dbReference type="ARBA" id="ARBA00022833"/>
    </source>
</evidence>
<dbReference type="SUPFAM" id="SSF55486">
    <property type="entry name" value="Metalloproteases ('zincins'), catalytic domain"/>
    <property type="match status" value="1"/>
</dbReference>